<gene>
    <name evidence="2" type="ORF">A4X03_0g6492</name>
</gene>
<sequence length="453" mass="50321">YVTALQGDREPNPRPGRTGTRSVSATARLPSEGVPPSSLAVPRTPVPAAETSSSPTDQRGHQRSTSEEHVDTSIAVDRPPPRSSLRPTAEDEEDEPQQSESEDSTLSVGQVQTMLRISEARASTDVRQALQDADRRHQQLASDIERRHDAKMDQIMTLLGQLQHAPAAPSRTPSTPTAGEHRRAPRVSAAAHMVFGAEDTPRGPLPPHLRLSEPPPPADRASVAAAAVRMEDEEDEAETRHNSRSFFRAKSKDIGTFKPEQGDDIYSWWSGLVTYMEFSRYTEAEMLAGLPGCFEGSSRHWFNTLKPRPRTLEELRVRAFSAYVRNESQVWEELDGRRFKPESERLDAYLADKLKLISELHVSRAVNRGSLSLEPFSLDSIMTTQTVSDAIQTAHQGLPPDWAILLDSSREAAQDWNDYRSRLLGKERGTRTAIALLQRPASPSTTTSRTRNV</sequence>
<evidence type="ECO:0000313" key="3">
    <source>
        <dbReference type="Proteomes" id="UP000077671"/>
    </source>
</evidence>
<dbReference type="Proteomes" id="UP000077671">
    <property type="component" value="Unassembled WGS sequence"/>
</dbReference>
<accession>A0A177U139</accession>
<evidence type="ECO:0008006" key="4">
    <source>
        <dbReference type="Google" id="ProtNLM"/>
    </source>
</evidence>
<dbReference type="AlphaFoldDB" id="A0A177U139"/>
<feature type="compositionally biased region" description="Basic and acidic residues" evidence="1">
    <location>
        <begin position="58"/>
        <end position="71"/>
    </location>
</feature>
<feature type="region of interest" description="Disordered" evidence="1">
    <location>
        <begin position="199"/>
        <end position="219"/>
    </location>
</feature>
<comment type="caution">
    <text evidence="2">The sequence shown here is derived from an EMBL/GenBank/DDBJ whole genome shotgun (WGS) entry which is preliminary data.</text>
</comment>
<feature type="region of interest" description="Disordered" evidence="1">
    <location>
        <begin position="1"/>
        <end position="112"/>
    </location>
</feature>
<evidence type="ECO:0000256" key="1">
    <source>
        <dbReference type="SAM" id="MobiDB-lite"/>
    </source>
</evidence>
<feature type="compositionally biased region" description="Low complexity" evidence="1">
    <location>
        <begin position="165"/>
        <end position="178"/>
    </location>
</feature>
<proteinExistence type="predicted"/>
<feature type="compositionally biased region" description="Pro residues" evidence="1">
    <location>
        <begin position="203"/>
        <end position="218"/>
    </location>
</feature>
<protein>
    <recommendedName>
        <fullName evidence="4">Retrotransposon gag domain-containing protein</fullName>
    </recommendedName>
</protein>
<evidence type="ECO:0000313" key="2">
    <source>
        <dbReference type="EMBL" id="KAE8250224.1"/>
    </source>
</evidence>
<feature type="non-terminal residue" evidence="2">
    <location>
        <position position="1"/>
    </location>
</feature>
<reference evidence="2" key="1">
    <citation type="submission" date="2016-04" db="EMBL/GenBank/DDBJ databases">
        <authorList>
            <person name="Nguyen H.D."/>
            <person name="Kesanakurti P."/>
            <person name="Cullis J."/>
            <person name="Levesque C.A."/>
            <person name="Hambleton S."/>
        </authorList>
    </citation>
    <scope>NUCLEOTIDE SEQUENCE</scope>
    <source>
        <strain evidence="2">DAOMC 238032</strain>
    </source>
</reference>
<name>A0A177U139_9BASI</name>
<feature type="compositionally biased region" description="Acidic residues" evidence="1">
    <location>
        <begin position="90"/>
        <end position="103"/>
    </location>
</feature>
<feature type="region of interest" description="Disordered" evidence="1">
    <location>
        <begin position="163"/>
        <end position="184"/>
    </location>
</feature>
<reference evidence="2" key="2">
    <citation type="journal article" date="2019" name="IMA Fungus">
        <title>Genome sequencing and comparison of five Tilletia species to identify candidate genes for the detection of regulated species infecting wheat.</title>
        <authorList>
            <person name="Nguyen H.D.T."/>
            <person name="Sultana T."/>
            <person name="Kesanakurti P."/>
            <person name="Hambleton S."/>
        </authorList>
    </citation>
    <scope>NUCLEOTIDE SEQUENCE</scope>
    <source>
        <strain evidence="2">DAOMC 238032</strain>
    </source>
</reference>
<dbReference type="EMBL" id="LWDD02001259">
    <property type="protein sequence ID" value="KAE8250224.1"/>
    <property type="molecule type" value="Genomic_DNA"/>
</dbReference>
<organism evidence="2 3">
    <name type="scientific">Tilletia caries</name>
    <name type="common">wheat bunt fungus</name>
    <dbReference type="NCBI Taxonomy" id="13290"/>
    <lineage>
        <taxon>Eukaryota</taxon>
        <taxon>Fungi</taxon>
        <taxon>Dikarya</taxon>
        <taxon>Basidiomycota</taxon>
        <taxon>Ustilaginomycotina</taxon>
        <taxon>Exobasidiomycetes</taxon>
        <taxon>Tilletiales</taxon>
        <taxon>Tilletiaceae</taxon>
        <taxon>Tilletia</taxon>
    </lineage>
</organism>